<reference evidence="5 6" key="1">
    <citation type="submission" date="2019-04" db="EMBL/GenBank/DDBJ databases">
        <authorList>
            <consortium name="Wellcome Sanger Institute Data Sharing"/>
        </authorList>
    </citation>
    <scope>NUCLEOTIDE SEQUENCE [LARGE SCALE GENOMIC DNA]</scope>
</reference>
<sequence>MDVGSKLAELDLTREEVERLSRAFRDERFRALLREYADEIACPENRRRYEQELKQLEQERGVDVTFVHPTPQRVLKTSVDGKRKCFINVCTNELVRKPEGSRGRGSAGELGCHWSLPYSLSPGREHVDSKGCVYTVYDVIFHPDTLHMAWKNERFMGLVDSTALQGVQSQFGVRLDENNVKVLKIKYKGVPNPSVIRKPMPGWTAGVREADENDPSTKPHYTCARDSASGPRPKEMVVTIDLPLLKSAGDADLNVTERRLLLQSQSPAYRLELPLPYPVDENKGQAKFSKPKGQLTVTLPVQLSSNFSPNIILLFSPLGSK</sequence>
<evidence type="ECO:0000313" key="5">
    <source>
        <dbReference type="Ensembl" id="ENSSFOP00015056438.1"/>
    </source>
</evidence>
<reference evidence="5" key="2">
    <citation type="submission" date="2025-08" db="UniProtKB">
        <authorList>
            <consortium name="Ensembl"/>
        </authorList>
    </citation>
    <scope>IDENTIFICATION</scope>
</reference>
<dbReference type="GO" id="GO:0003351">
    <property type="term" value="P:epithelial cilium movement involved in extracellular fluid movement"/>
    <property type="evidence" value="ECO:0007669"/>
    <property type="project" value="TreeGrafter"/>
</dbReference>
<name>A0A8C9TQM6_SCLFO</name>
<feature type="domain" description="PIH1 N-terminal" evidence="3">
    <location>
        <begin position="42"/>
        <end position="202"/>
    </location>
</feature>
<keyword evidence="6" id="KW-1185">Reference proteome</keyword>
<dbReference type="AlphaFoldDB" id="A0A8C9TQM6"/>
<evidence type="ECO:0000259" key="3">
    <source>
        <dbReference type="Pfam" id="PF08190"/>
    </source>
</evidence>
<accession>A0A8C9TQM6</accession>
<dbReference type="GO" id="GO:0005576">
    <property type="term" value="C:extracellular region"/>
    <property type="evidence" value="ECO:0007669"/>
    <property type="project" value="GOC"/>
</dbReference>
<proteinExistence type="inferred from homology"/>
<feature type="domain" description="PIH1D1/2/3 CS-like" evidence="4">
    <location>
        <begin position="220"/>
        <end position="302"/>
    </location>
</feature>
<protein>
    <submittedName>
        <fullName evidence="5">Dynein axonemal assembly factor 2</fullName>
    </submittedName>
</protein>
<reference evidence="5" key="3">
    <citation type="submission" date="2025-09" db="UniProtKB">
        <authorList>
            <consortium name="Ensembl"/>
        </authorList>
    </citation>
    <scope>IDENTIFICATION</scope>
</reference>
<dbReference type="CDD" id="cd00298">
    <property type="entry name" value="ACD_sHsps_p23-like"/>
    <property type="match status" value="1"/>
</dbReference>
<dbReference type="OrthoDB" id="546764at2759"/>
<dbReference type="Pfam" id="PF18201">
    <property type="entry name" value="PIH1_CS"/>
    <property type="match status" value="1"/>
</dbReference>
<feature type="region of interest" description="Disordered" evidence="2">
    <location>
        <begin position="206"/>
        <end position="232"/>
    </location>
</feature>
<dbReference type="GO" id="GO:0070286">
    <property type="term" value="P:axonemal dynein complex assembly"/>
    <property type="evidence" value="ECO:0007669"/>
    <property type="project" value="TreeGrafter"/>
</dbReference>
<evidence type="ECO:0000259" key="4">
    <source>
        <dbReference type="Pfam" id="PF18201"/>
    </source>
</evidence>
<organism evidence="5 6">
    <name type="scientific">Scleropages formosus</name>
    <name type="common">Asian bonytongue</name>
    <name type="synonym">Osteoglossum formosum</name>
    <dbReference type="NCBI Taxonomy" id="113540"/>
    <lineage>
        <taxon>Eukaryota</taxon>
        <taxon>Metazoa</taxon>
        <taxon>Chordata</taxon>
        <taxon>Craniata</taxon>
        <taxon>Vertebrata</taxon>
        <taxon>Euteleostomi</taxon>
        <taxon>Actinopterygii</taxon>
        <taxon>Neopterygii</taxon>
        <taxon>Teleostei</taxon>
        <taxon>Osteoglossocephala</taxon>
        <taxon>Osteoglossomorpha</taxon>
        <taxon>Osteoglossiformes</taxon>
        <taxon>Osteoglossidae</taxon>
        <taxon>Scleropages</taxon>
    </lineage>
</organism>
<evidence type="ECO:0000256" key="1">
    <source>
        <dbReference type="ARBA" id="ARBA00008511"/>
    </source>
</evidence>
<dbReference type="GO" id="GO:0060285">
    <property type="term" value="P:cilium-dependent cell motility"/>
    <property type="evidence" value="ECO:0007669"/>
    <property type="project" value="TreeGrafter"/>
</dbReference>
<dbReference type="InterPro" id="IPR050734">
    <property type="entry name" value="PIH1/Kintoun_subfamily"/>
</dbReference>
<evidence type="ECO:0000256" key="2">
    <source>
        <dbReference type="SAM" id="MobiDB-lite"/>
    </source>
</evidence>
<evidence type="ECO:0000313" key="6">
    <source>
        <dbReference type="Proteomes" id="UP000694397"/>
    </source>
</evidence>
<comment type="similarity">
    <text evidence="1">Belongs to the PIH1 family.</text>
</comment>
<dbReference type="Ensembl" id="ENSSFOT00015048137.1">
    <property type="protein sequence ID" value="ENSSFOP00015056438.1"/>
    <property type="gene ID" value="ENSSFOG00015025895.1"/>
</dbReference>
<dbReference type="Proteomes" id="UP000694397">
    <property type="component" value="Chromosome 15"/>
</dbReference>
<dbReference type="PANTHER" id="PTHR22997">
    <property type="entry name" value="PIH1 DOMAIN-CONTAINING PROTEIN 1"/>
    <property type="match status" value="1"/>
</dbReference>
<dbReference type="PANTHER" id="PTHR22997:SF3">
    <property type="entry name" value="PROTEIN KINTOUN"/>
    <property type="match status" value="1"/>
</dbReference>
<dbReference type="GeneTree" id="ENSGT00510000048466"/>
<dbReference type="InterPro" id="IPR012981">
    <property type="entry name" value="PIH1_N"/>
</dbReference>
<dbReference type="Pfam" id="PF08190">
    <property type="entry name" value="PIH1"/>
    <property type="match status" value="1"/>
</dbReference>
<dbReference type="InterPro" id="IPR041442">
    <property type="entry name" value="PIH1D1/2/3_CS-like"/>
</dbReference>
<dbReference type="GO" id="GO:0005737">
    <property type="term" value="C:cytoplasm"/>
    <property type="evidence" value="ECO:0007669"/>
    <property type="project" value="TreeGrafter"/>
</dbReference>